<feature type="region of interest" description="Disordered" evidence="1">
    <location>
        <begin position="51"/>
        <end position="86"/>
    </location>
</feature>
<feature type="compositionally biased region" description="Polar residues" evidence="1">
    <location>
        <begin position="60"/>
        <end position="86"/>
    </location>
</feature>
<gene>
    <name evidence="2" type="ORF">OVA965_LOCUS21960</name>
    <name evidence="3" type="ORF">TMI583_LOCUS22672</name>
</gene>
<feature type="region of interest" description="Disordered" evidence="1">
    <location>
        <begin position="1"/>
        <end position="37"/>
    </location>
</feature>
<evidence type="ECO:0000256" key="1">
    <source>
        <dbReference type="SAM" id="MobiDB-lite"/>
    </source>
</evidence>
<evidence type="ECO:0000313" key="2">
    <source>
        <dbReference type="EMBL" id="CAF1158332.1"/>
    </source>
</evidence>
<protein>
    <submittedName>
        <fullName evidence="3">Uncharacterized protein</fullName>
    </submittedName>
</protein>
<proteinExistence type="predicted"/>
<name>A0A8S2MX54_9BILA</name>
<accession>A0A8S2MX54</accession>
<comment type="caution">
    <text evidence="3">The sequence shown here is derived from an EMBL/GenBank/DDBJ whole genome shotgun (WGS) entry which is preliminary data.</text>
</comment>
<dbReference type="EMBL" id="CAJNOK010012206">
    <property type="protein sequence ID" value="CAF1158332.1"/>
    <property type="molecule type" value="Genomic_DNA"/>
</dbReference>
<dbReference type="Proteomes" id="UP000682733">
    <property type="component" value="Unassembled WGS sequence"/>
</dbReference>
<evidence type="ECO:0000313" key="4">
    <source>
        <dbReference type="Proteomes" id="UP000682733"/>
    </source>
</evidence>
<feature type="compositionally biased region" description="Basic and acidic residues" evidence="1">
    <location>
        <begin position="1"/>
        <end position="21"/>
    </location>
</feature>
<dbReference type="EMBL" id="CAJOBA010033728">
    <property type="protein sequence ID" value="CAF3969880.1"/>
    <property type="molecule type" value="Genomic_DNA"/>
</dbReference>
<sequence>MFEVHQEHHVEINPHQSKDDNINNQTTTDLSDKSENQQEFHEKFLKVDDKRCSATKDSKQPITSTENHNTPLNVSSDKPNTVKTVSNNQVISKPKIGVIRDRSRYGRRRRNRMINDASQIRLIEMNFDILLNKVTEIIDSKFVNVENDNENNTAEIRNNDKHLNDFKEQQSRDRQINQTFVGIFLANMKYNSQTTRNHYHYDPLLKRFSEALYILCGRTRYEIIRQNLPGSIPSITSLRSEIKQTFEPLHEAVFRFKHLSTYLSTTPTKFVYMSEDCTGVVSKINYDYDNNEFIGFVPPLFEGVPKPHAYQTASYDLFKEWMLNRPKATLLNVHVAQPVLSRTDELRARPYLLAAYGTNSNYTALDVLRRWYFIHKKCLVQGIRIVGFSAGCDSKYLRAMRLVAKFFASAPAIVYDNEEEVSTRTYPEITENHSKLDHGLVSSYLQAKDRQNMNACDKICSESVLNLLFKTKHASGTFIYLLLMRFLIYAFIDRRTAATERISYAWTVAFFIRFWRAWLDTTSKILPFKQRSKHFITASAYHSIEINCHFLIYIQMLVINKTLPSSAINIYLFSSQPCEGLFRLTRSMSGTFQSVVNFSVKEFLDRAHKLTVLMNIKTTEAASGAKDKLYFPQHHKQKTRIKDNQIIEDDISKWKAKVIENIVLDAFKQAKLMLKKVGIYHEICLQHLDTIQNLSHFISERSRKRLLTETITTLESDLSDDEEAEQNNQDELIDTHSHTTTTANHENIERTDFKNMKHARLLPVNCVSAQKRGTLGGLPSLDLENMVDFDIVQHGFLPKLR</sequence>
<reference evidence="3" key="1">
    <citation type="submission" date="2021-02" db="EMBL/GenBank/DDBJ databases">
        <authorList>
            <person name="Nowell W R."/>
        </authorList>
    </citation>
    <scope>NUCLEOTIDE SEQUENCE</scope>
</reference>
<organism evidence="3 4">
    <name type="scientific">Didymodactylos carnosus</name>
    <dbReference type="NCBI Taxonomy" id="1234261"/>
    <lineage>
        <taxon>Eukaryota</taxon>
        <taxon>Metazoa</taxon>
        <taxon>Spiralia</taxon>
        <taxon>Gnathifera</taxon>
        <taxon>Rotifera</taxon>
        <taxon>Eurotatoria</taxon>
        <taxon>Bdelloidea</taxon>
        <taxon>Philodinida</taxon>
        <taxon>Philodinidae</taxon>
        <taxon>Didymodactylos</taxon>
    </lineage>
</organism>
<dbReference type="Proteomes" id="UP000677228">
    <property type="component" value="Unassembled WGS sequence"/>
</dbReference>
<feature type="region of interest" description="Disordered" evidence="1">
    <location>
        <begin position="717"/>
        <end position="742"/>
    </location>
</feature>
<dbReference type="AlphaFoldDB" id="A0A8S2MX54"/>
<evidence type="ECO:0000313" key="3">
    <source>
        <dbReference type="EMBL" id="CAF3969880.1"/>
    </source>
</evidence>